<gene>
    <name evidence="2" type="ORF">RBJ67_12605</name>
</gene>
<dbReference type="Proteomes" id="UP001225042">
    <property type="component" value="Unassembled WGS sequence"/>
</dbReference>
<evidence type="ECO:0000313" key="3">
    <source>
        <dbReference type="Proteomes" id="UP001225042"/>
    </source>
</evidence>
<evidence type="ECO:0000313" key="2">
    <source>
        <dbReference type="EMBL" id="MDQ2256980.1"/>
    </source>
</evidence>
<protein>
    <submittedName>
        <fullName evidence="2">Uncharacterized protein</fullName>
    </submittedName>
</protein>
<name>A0AAW8HAK9_9ENTR</name>
<keyword evidence="3" id="KW-1185">Reference proteome</keyword>
<keyword evidence="1" id="KW-1133">Transmembrane helix</keyword>
<feature type="transmembrane region" description="Helical" evidence="1">
    <location>
        <begin position="114"/>
        <end position="137"/>
    </location>
</feature>
<comment type="caution">
    <text evidence="2">The sequence shown here is derived from an EMBL/GenBank/DDBJ whole genome shotgun (WGS) entry which is preliminary data.</text>
</comment>
<organism evidence="2 3">
    <name type="scientific">Enterobacter soli</name>
    <dbReference type="NCBI Taxonomy" id="885040"/>
    <lineage>
        <taxon>Bacteria</taxon>
        <taxon>Pseudomonadati</taxon>
        <taxon>Pseudomonadota</taxon>
        <taxon>Gammaproteobacteria</taxon>
        <taxon>Enterobacterales</taxon>
        <taxon>Enterobacteriaceae</taxon>
        <taxon>Enterobacter</taxon>
    </lineage>
</organism>
<reference evidence="2 3" key="1">
    <citation type="submission" date="2023-08" db="EMBL/GenBank/DDBJ databases">
        <authorList>
            <person name="Dale J."/>
        </authorList>
    </citation>
    <scope>NUCLEOTIDE SEQUENCE [LARGE SCALE GENOMIC DNA]</scope>
    <source>
        <strain evidence="2 3">2023EL-00788</strain>
    </source>
</reference>
<dbReference type="RefSeq" id="WP_306682843.1">
    <property type="nucleotide sequence ID" value="NZ_JAVDKR010000003.1"/>
</dbReference>
<keyword evidence="1" id="KW-0472">Membrane</keyword>
<dbReference type="AlphaFoldDB" id="A0AAW8HAK9"/>
<dbReference type="EMBL" id="JAVDKS010000005">
    <property type="protein sequence ID" value="MDQ2256980.1"/>
    <property type="molecule type" value="Genomic_DNA"/>
</dbReference>
<sequence length="139" mass="15721">MEKAMLLGFFVLSSSLGGAFFSINQLEFLDDKVILNDEIISWSLKKYSSQIESTCYIQTYAKKRNGLYLIVNIDKLGQVLGRVINIGTSFYIPSKNREKKLINILNSHKKNSKIIFLSRPLAISILIAGSTMLLSLIHY</sequence>
<proteinExistence type="predicted"/>
<keyword evidence="1" id="KW-0812">Transmembrane</keyword>
<evidence type="ECO:0000256" key="1">
    <source>
        <dbReference type="SAM" id="Phobius"/>
    </source>
</evidence>
<accession>A0AAW8HAK9</accession>